<evidence type="ECO:0000313" key="2">
    <source>
        <dbReference type="Proteomes" id="UP000030345"/>
    </source>
</evidence>
<sequence length="60" mass="6964">MSLLAFFSFSNKSLSLTDYQIKRSCAKEKRVSLCIKNLQEKRSDLQKGKPIEIPVTPYKR</sequence>
<dbReference type="eggNOG" id="ENOG50307YA">
    <property type="taxonomic scope" value="Bacteria"/>
</dbReference>
<dbReference type="EMBL" id="JNAS01000001">
    <property type="protein sequence ID" value="KGG09508.1"/>
    <property type="molecule type" value="Genomic_DNA"/>
</dbReference>
<comment type="caution">
    <text evidence="1">The sequence shown here is derived from an EMBL/GenBank/DDBJ whole genome shotgun (WGS) entry which is preliminary data.</text>
</comment>
<organism evidence="1 2">
    <name type="scientific">Prochlorococcus marinus str. SB</name>
    <dbReference type="NCBI Taxonomy" id="59926"/>
    <lineage>
        <taxon>Bacteria</taxon>
        <taxon>Bacillati</taxon>
        <taxon>Cyanobacteriota</taxon>
        <taxon>Cyanophyceae</taxon>
        <taxon>Synechococcales</taxon>
        <taxon>Prochlorococcaceae</taxon>
        <taxon>Prochlorococcus</taxon>
    </lineage>
</organism>
<dbReference type="AlphaFoldDB" id="A0A0A2B5Z4"/>
<proteinExistence type="predicted"/>
<gene>
    <name evidence="1" type="ORF">EV02_0093</name>
</gene>
<dbReference type="OrthoDB" id="541664at2"/>
<reference evidence="2" key="1">
    <citation type="journal article" date="2014" name="Sci. Data">
        <title>Genomes of diverse isolates of the marine cyanobacterium Prochlorococcus.</title>
        <authorList>
            <person name="Biller S."/>
            <person name="Berube P."/>
            <person name="Thompson J."/>
            <person name="Kelly L."/>
            <person name="Roggensack S."/>
            <person name="Awad L."/>
            <person name="Roache-Johnson K."/>
            <person name="Ding H."/>
            <person name="Giovannoni S.J."/>
            <person name="Moore L.R."/>
            <person name="Chisholm S.W."/>
        </authorList>
    </citation>
    <scope>NUCLEOTIDE SEQUENCE [LARGE SCALE GENOMIC DNA]</scope>
    <source>
        <strain evidence="2">SB</strain>
    </source>
</reference>
<dbReference type="Proteomes" id="UP000030345">
    <property type="component" value="Unassembled WGS sequence"/>
</dbReference>
<name>A0A0A2B5Z4_PROMR</name>
<accession>A0A0A2B5Z4</accession>
<protein>
    <submittedName>
        <fullName evidence="1">Uncharacterized protein</fullName>
    </submittedName>
</protein>
<evidence type="ECO:0000313" key="1">
    <source>
        <dbReference type="EMBL" id="KGG09508.1"/>
    </source>
</evidence>